<evidence type="ECO:0000313" key="2">
    <source>
        <dbReference type="EMBL" id="MBG8553830.1"/>
    </source>
</evidence>
<reference evidence="2 3" key="1">
    <citation type="submission" date="2020-11" db="EMBL/GenBank/DDBJ databases">
        <title>Hymenobacter sp.</title>
        <authorList>
            <person name="Kim M.K."/>
        </authorList>
    </citation>
    <scope>NUCLEOTIDE SEQUENCE [LARGE SCALE GENOMIC DNA]</scope>
    <source>
        <strain evidence="2 3">BT594</strain>
    </source>
</reference>
<sequence length="203" mass="22605">MLRQLPLALVYSRLVLGLVILLGCLLLPAEPLTRPLVATLVVIGLLTDVFDGILARRLGVATHRLRRLDSSVDTVFWLCIVAGTLRLWPRFFPDNALWICLVLGLEALTYVVSYLRFRREIALHTLAAKGWALVLMATMLQLILTGQTGLLFSACVVLGVLSRLEILAIVGILRVWAADVPSLYHARQLRRGQPIQRHPLFNG</sequence>
<gene>
    <name evidence="2" type="ORF">I5L79_09745</name>
</gene>
<feature type="transmembrane region" description="Helical" evidence="1">
    <location>
        <begin position="126"/>
        <end position="144"/>
    </location>
</feature>
<keyword evidence="1" id="KW-0812">Transmembrane</keyword>
<name>A0ABS0L1G6_9BACT</name>
<proteinExistence type="predicted"/>
<dbReference type="Pfam" id="PF01066">
    <property type="entry name" value="CDP-OH_P_transf"/>
    <property type="match status" value="1"/>
</dbReference>
<protein>
    <submittedName>
        <fullName evidence="2">CDP-alcohol phosphatidyltransferase family protein</fullName>
    </submittedName>
</protein>
<dbReference type="RefSeq" id="WP_196954837.1">
    <property type="nucleotide sequence ID" value="NZ_JADWYK010000004.1"/>
</dbReference>
<keyword evidence="1" id="KW-0472">Membrane</keyword>
<organism evidence="2 3">
    <name type="scientific">Hymenobacter guriensis</name>
    <dbReference type="NCBI Taxonomy" id="2793065"/>
    <lineage>
        <taxon>Bacteria</taxon>
        <taxon>Pseudomonadati</taxon>
        <taxon>Bacteroidota</taxon>
        <taxon>Cytophagia</taxon>
        <taxon>Cytophagales</taxon>
        <taxon>Hymenobacteraceae</taxon>
        <taxon>Hymenobacter</taxon>
    </lineage>
</organism>
<comment type="caution">
    <text evidence="2">The sequence shown here is derived from an EMBL/GenBank/DDBJ whole genome shotgun (WGS) entry which is preliminary data.</text>
</comment>
<feature type="transmembrane region" description="Helical" evidence="1">
    <location>
        <begin position="95"/>
        <end position="114"/>
    </location>
</feature>
<feature type="transmembrane region" description="Helical" evidence="1">
    <location>
        <begin position="7"/>
        <end position="29"/>
    </location>
</feature>
<dbReference type="InterPro" id="IPR043130">
    <property type="entry name" value="CDP-OH_PTrfase_TM_dom"/>
</dbReference>
<dbReference type="InterPro" id="IPR000462">
    <property type="entry name" value="CDP-OH_P_trans"/>
</dbReference>
<feature type="transmembrane region" description="Helical" evidence="1">
    <location>
        <begin position="70"/>
        <end position="89"/>
    </location>
</feature>
<keyword evidence="1" id="KW-1133">Transmembrane helix</keyword>
<feature type="transmembrane region" description="Helical" evidence="1">
    <location>
        <begin position="35"/>
        <end position="58"/>
    </location>
</feature>
<dbReference type="Gene3D" id="1.20.120.1760">
    <property type="match status" value="1"/>
</dbReference>
<accession>A0ABS0L1G6</accession>
<dbReference type="EMBL" id="JADWYK010000004">
    <property type="protein sequence ID" value="MBG8553830.1"/>
    <property type="molecule type" value="Genomic_DNA"/>
</dbReference>
<keyword evidence="3" id="KW-1185">Reference proteome</keyword>
<dbReference type="Proteomes" id="UP000601099">
    <property type="component" value="Unassembled WGS sequence"/>
</dbReference>
<evidence type="ECO:0000256" key="1">
    <source>
        <dbReference type="SAM" id="Phobius"/>
    </source>
</evidence>
<evidence type="ECO:0000313" key="3">
    <source>
        <dbReference type="Proteomes" id="UP000601099"/>
    </source>
</evidence>
<dbReference type="PROSITE" id="PS51257">
    <property type="entry name" value="PROKAR_LIPOPROTEIN"/>
    <property type="match status" value="1"/>
</dbReference>
<feature type="transmembrane region" description="Helical" evidence="1">
    <location>
        <begin position="150"/>
        <end position="177"/>
    </location>
</feature>